<dbReference type="EMBL" id="VIWU01000001">
    <property type="protein sequence ID" value="TWF74395.1"/>
    <property type="molecule type" value="Genomic_DNA"/>
</dbReference>
<dbReference type="PANTHER" id="PTHR11371:SF31">
    <property type="entry name" value="EXTRACELLULAR NUCLEASE"/>
    <property type="match status" value="1"/>
</dbReference>
<evidence type="ECO:0000313" key="3">
    <source>
        <dbReference type="Proteomes" id="UP000321261"/>
    </source>
</evidence>
<comment type="caution">
    <text evidence="2">The sequence shown here is derived from an EMBL/GenBank/DDBJ whole genome shotgun (WGS) entry which is preliminary data.</text>
</comment>
<name>A0A561SHW6_9PSEU</name>
<dbReference type="SUPFAM" id="SSF56219">
    <property type="entry name" value="DNase I-like"/>
    <property type="match status" value="1"/>
</dbReference>
<dbReference type="GO" id="GO:0003824">
    <property type="term" value="F:catalytic activity"/>
    <property type="evidence" value="ECO:0007669"/>
    <property type="project" value="InterPro"/>
</dbReference>
<dbReference type="AlphaFoldDB" id="A0A561SHW6"/>
<evidence type="ECO:0000313" key="2">
    <source>
        <dbReference type="EMBL" id="TWF74395.1"/>
    </source>
</evidence>
<proteinExistence type="predicted"/>
<dbReference type="OrthoDB" id="5500612at2"/>
<dbReference type="Pfam" id="PF03372">
    <property type="entry name" value="Exo_endo_phos"/>
    <property type="match status" value="1"/>
</dbReference>
<protein>
    <recommendedName>
        <fullName evidence="1">Endonuclease/exonuclease/phosphatase domain-containing protein</fullName>
    </recommendedName>
</protein>
<gene>
    <name evidence="2" type="ORF">FHX44_11275</name>
</gene>
<dbReference type="InterPro" id="IPR005135">
    <property type="entry name" value="Endo/exonuclease/phosphatase"/>
</dbReference>
<keyword evidence="3" id="KW-1185">Reference proteome</keyword>
<dbReference type="Gene3D" id="3.60.10.10">
    <property type="entry name" value="Endonuclease/exonuclease/phosphatase"/>
    <property type="match status" value="1"/>
</dbReference>
<feature type="domain" description="Endonuclease/exonuclease/phosphatase" evidence="1">
    <location>
        <begin position="38"/>
        <end position="310"/>
    </location>
</feature>
<reference evidence="2 3" key="1">
    <citation type="submission" date="2019-06" db="EMBL/GenBank/DDBJ databases">
        <title>Sequencing the genomes of 1000 actinobacteria strains.</title>
        <authorList>
            <person name="Klenk H.-P."/>
        </authorList>
    </citation>
    <scope>NUCLEOTIDE SEQUENCE [LARGE SCALE GENOMIC DNA]</scope>
    <source>
        <strain evidence="2 3">DSM 45671</strain>
    </source>
</reference>
<dbReference type="InterPro" id="IPR036691">
    <property type="entry name" value="Endo/exonu/phosph_ase_sf"/>
</dbReference>
<organism evidence="2 3">
    <name type="scientific">Pseudonocardia hierapolitana</name>
    <dbReference type="NCBI Taxonomy" id="1128676"/>
    <lineage>
        <taxon>Bacteria</taxon>
        <taxon>Bacillati</taxon>
        <taxon>Actinomycetota</taxon>
        <taxon>Actinomycetes</taxon>
        <taxon>Pseudonocardiales</taxon>
        <taxon>Pseudonocardiaceae</taxon>
        <taxon>Pseudonocardia</taxon>
    </lineage>
</organism>
<sequence>MPDSVDIPPADVADQLAALSGVLDRQLRAKTPTNLLVGTWNVRAFDRFDAKWRSVGGDSPIRDRSNVACIAEIVRRFDVVAVQEVRRSALAFQTMMRDLGEQWAFLVTDVTDGRAGNSERLAFVYDTTRLRPSGLACELVVAAKDAAVPVGSMTEQFARTPYAVGFARDDVRFTLVTLHVLYGDAPADRIPELSAIAQWLARWSASKDPWGENLIALGDFNIDRRGDPLYEAFTSTGLQPPAALNHIPRTIFDDPDAGPDNQHFYDQIAWFPDGRAKLSMPFVNAGTFDFTNRIVPADTEVQLSWRISDHLPLWCEFTTS</sequence>
<dbReference type="CDD" id="cd10283">
    <property type="entry name" value="MnuA_DNase1-like"/>
    <property type="match status" value="1"/>
</dbReference>
<accession>A0A561SHW6</accession>
<dbReference type="RefSeq" id="WP_147253774.1">
    <property type="nucleotide sequence ID" value="NZ_VIWU01000001.1"/>
</dbReference>
<dbReference type="Proteomes" id="UP000321261">
    <property type="component" value="Unassembled WGS sequence"/>
</dbReference>
<dbReference type="PANTHER" id="PTHR11371">
    <property type="entry name" value="DEOXYRIBONUCLEASE"/>
    <property type="match status" value="1"/>
</dbReference>
<evidence type="ECO:0000259" key="1">
    <source>
        <dbReference type="Pfam" id="PF03372"/>
    </source>
</evidence>